<evidence type="ECO:0000313" key="2">
    <source>
        <dbReference type="Proteomes" id="UP000789759"/>
    </source>
</evidence>
<reference evidence="1" key="1">
    <citation type="submission" date="2021-06" db="EMBL/GenBank/DDBJ databases">
        <authorList>
            <person name="Kallberg Y."/>
            <person name="Tangrot J."/>
            <person name="Rosling A."/>
        </authorList>
    </citation>
    <scope>NUCLEOTIDE SEQUENCE</scope>
    <source>
        <strain evidence="1">FL966</strain>
    </source>
</reference>
<comment type="caution">
    <text evidence="1">The sequence shown here is derived from an EMBL/GenBank/DDBJ whole genome shotgun (WGS) entry which is preliminary data.</text>
</comment>
<proteinExistence type="predicted"/>
<dbReference type="AlphaFoldDB" id="A0A9N8VSB2"/>
<protein>
    <submittedName>
        <fullName evidence="1">19099_t:CDS:1</fullName>
    </submittedName>
</protein>
<dbReference type="OrthoDB" id="2409217at2759"/>
<sequence>MDTSFLLFKSYNHNANEDIVIKIHVGDIEKMHDAGNIMPDMSLSEVRKLLEHKSGIYMSDNMKFLNYNRQYKVCEILEEEYKVSKILDQNNCIHILEDPSMPGLFQFINNHHLFRGRYVTSDCMELKIAQQDAFKFKTNRKISQDSNIVLMENFYIPKNLFSTNNASDIFGIKKLFKKKNCEFDILEKCKIIIKPYEIEPTEKFKDAIKEALDQKTDELVFNKINQLSEKFGDFLLLETKFGIIVDSNSNTSTNSEKIRIASNNIDDHNNWGLIGYLKTVSVYELLDEFLDAELKMKCINIKLLKNTSNGIWASTRKMSKFF</sequence>
<dbReference type="EMBL" id="CAJVQA010000157">
    <property type="protein sequence ID" value="CAG8459189.1"/>
    <property type="molecule type" value="Genomic_DNA"/>
</dbReference>
<dbReference type="Proteomes" id="UP000789759">
    <property type="component" value="Unassembled WGS sequence"/>
</dbReference>
<name>A0A9N8VSB2_9GLOM</name>
<gene>
    <name evidence="1" type="ORF">CPELLU_LOCUS540</name>
</gene>
<organism evidence="1 2">
    <name type="scientific">Cetraspora pellucida</name>
    <dbReference type="NCBI Taxonomy" id="1433469"/>
    <lineage>
        <taxon>Eukaryota</taxon>
        <taxon>Fungi</taxon>
        <taxon>Fungi incertae sedis</taxon>
        <taxon>Mucoromycota</taxon>
        <taxon>Glomeromycotina</taxon>
        <taxon>Glomeromycetes</taxon>
        <taxon>Diversisporales</taxon>
        <taxon>Gigasporaceae</taxon>
        <taxon>Cetraspora</taxon>
    </lineage>
</organism>
<accession>A0A9N8VSB2</accession>
<evidence type="ECO:0000313" key="1">
    <source>
        <dbReference type="EMBL" id="CAG8459189.1"/>
    </source>
</evidence>
<keyword evidence="2" id="KW-1185">Reference proteome</keyword>